<feature type="chain" id="PRO_5045178909" description="TonB C-terminal domain-containing protein" evidence="1">
    <location>
        <begin position="22"/>
        <end position="95"/>
    </location>
</feature>
<sequence>MKIILTLLAIALVLGASPAAAGSKLDKKTPYQAKPRAIYSLDLTEHKIQVLAITKLARADTRLRREHLDDCETMAKIFPGYPQPALVSIDLSLRF</sequence>
<dbReference type="Proteomes" id="UP001560685">
    <property type="component" value="Unassembled WGS sequence"/>
</dbReference>
<feature type="signal peptide" evidence="1">
    <location>
        <begin position="1"/>
        <end position="21"/>
    </location>
</feature>
<evidence type="ECO:0000313" key="2">
    <source>
        <dbReference type="EMBL" id="MEX6632474.1"/>
    </source>
</evidence>
<keyword evidence="3" id="KW-1185">Reference proteome</keyword>
<dbReference type="EMBL" id="JBEHZE010000001">
    <property type="protein sequence ID" value="MEX6632474.1"/>
    <property type="molecule type" value="Genomic_DNA"/>
</dbReference>
<evidence type="ECO:0000256" key="1">
    <source>
        <dbReference type="SAM" id="SignalP"/>
    </source>
</evidence>
<organism evidence="2 3">
    <name type="scientific">Hyphococcus lacteus</name>
    <dbReference type="NCBI Taxonomy" id="3143536"/>
    <lineage>
        <taxon>Bacteria</taxon>
        <taxon>Pseudomonadati</taxon>
        <taxon>Pseudomonadota</taxon>
        <taxon>Alphaproteobacteria</taxon>
        <taxon>Parvularculales</taxon>
        <taxon>Parvularculaceae</taxon>
        <taxon>Hyphococcus</taxon>
    </lineage>
</organism>
<name>A0ABV3Z371_9PROT</name>
<protein>
    <recommendedName>
        <fullName evidence="4">TonB C-terminal domain-containing protein</fullName>
    </recommendedName>
</protein>
<gene>
    <name evidence="2" type="ORF">ABFZ84_02840</name>
</gene>
<comment type="caution">
    <text evidence="2">The sequence shown here is derived from an EMBL/GenBank/DDBJ whole genome shotgun (WGS) entry which is preliminary data.</text>
</comment>
<accession>A0ABV3Z371</accession>
<dbReference type="RefSeq" id="WP_369312398.1">
    <property type="nucleotide sequence ID" value="NZ_JBEHZE010000001.1"/>
</dbReference>
<reference evidence="2 3" key="1">
    <citation type="submission" date="2024-05" db="EMBL/GenBank/DDBJ databases">
        <title>Three bacterial strains, DH-69, EH-24, and ECK-19 isolated from coastal sediments.</title>
        <authorList>
            <person name="Ye Y.-Q."/>
            <person name="Du Z.-J."/>
        </authorList>
    </citation>
    <scope>NUCLEOTIDE SEQUENCE [LARGE SCALE GENOMIC DNA]</scope>
    <source>
        <strain evidence="2 3">ECK-19</strain>
    </source>
</reference>
<proteinExistence type="predicted"/>
<keyword evidence="1" id="KW-0732">Signal</keyword>
<evidence type="ECO:0000313" key="3">
    <source>
        <dbReference type="Proteomes" id="UP001560685"/>
    </source>
</evidence>
<evidence type="ECO:0008006" key="4">
    <source>
        <dbReference type="Google" id="ProtNLM"/>
    </source>
</evidence>